<dbReference type="GO" id="GO:0005524">
    <property type="term" value="F:ATP binding"/>
    <property type="evidence" value="ECO:0007669"/>
    <property type="project" value="UniProtKB-UniRule"/>
</dbReference>
<dbReference type="InterPro" id="IPR011009">
    <property type="entry name" value="Kinase-like_dom_sf"/>
</dbReference>
<reference evidence="13 15" key="2">
    <citation type="submission" date="2018-11" db="EMBL/GenBank/DDBJ databases">
        <authorList>
            <consortium name="Pathogen Informatics"/>
        </authorList>
    </citation>
    <scope>NUCLEOTIDE SEQUENCE [LARGE SCALE GENOMIC DNA]</scope>
</reference>
<organism evidence="14 16">
    <name type="scientific">Dracunculus medinensis</name>
    <name type="common">Guinea worm</name>
    <dbReference type="NCBI Taxonomy" id="318479"/>
    <lineage>
        <taxon>Eukaryota</taxon>
        <taxon>Metazoa</taxon>
        <taxon>Ecdysozoa</taxon>
        <taxon>Nematoda</taxon>
        <taxon>Chromadorea</taxon>
        <taxon>Rhabditida</taxon>
        <taxon>Spirurina</taxon>
        <taxon>Dracunculoidea</taxon>
        <taxon>Dracunculidae</taxon>
        <taxon>Dracunculus</taxon>
    </lineage>
</organism>
<keyword evidence="6 11" id="KW-0067">ATP-binding</keyword>
<evidence type="ECO:0000313" key="15">
    <source>
        <dbReference type="Proteomes" id="UP000274756"/>
    </source>
</evidence>
<dbReference type="STRING" id="318479.A0A0N4U572"/>
<dbReference type="GO" id="GO:0004674">
    <property type="term" value="F:protein serine/threonine kinase activity"/>
    <property type="evidence" value="ECO:0007669"/>
    <property type="project" value="UniProtKB-KW"/>
</dbReference>
<dbReference type="EMBL" id="UYYG01001155">
    <property type="protein sequence ID" value="VDN56367.1"/>
    <property type="molecule type" value="Genomic_DNA"/>
</dbReference>
<evidence type="ECO:0000313" key="14">
    <source>
        <dbReference type="Proteomes" id="UP000038040"/>
    </source>
</evidence>
<keyword evidence="5" id="KW-0418">Kinase</keyword>
<protein>
    <submittedName>
        <fullName evidence="16">Protein kinase domain-containing protein</fullName>
    </submittedName>
</protein>
<evidence type="ECO:0000256" key="9">
    <source>
        <dbReference type="ARBA" id="ARBA00049299"/>
    </source>
</evidence>
<keyword evidence="2" id="KW-0597">Phosphoprotein</keyword>
<dbReference type="Gene3D" id="3.30.200.20">
    <property type="entry name" value="Phosphorylase Kinase, domain 1"/>
    <property type="match status" value="1"/>
</dbReference>
<dbReference type="PROSITE" id="PS50011">
    <property type="entry name" value="PROTEIN_KINASE_DOM"/>
    <property type="match status" value="1"/>
</dbReference>
<keyword evidence="1" id="KW-0723">Serine/threonine-protein kinase</keyword>
<evidence type="ECO:0000256" key="6">
    <source>
        <dbReference type="ARBA" id="ARBA00022840"/>
    </source>
</evidence>
<name>A0A0N4U572_DRAME</name>
<feature type="domain" description="Protein kinase" evidence="12">
    <location>
        <begin position="1"/>
        <end position="259"/>
    </location>
</feature>
<dbReference type="InterPro" id="IPR017441">
    <property type="entry name" value="Protein_kinase_ATP_BS"/>
</dbReference>
<keyword evidence="3" id="KW-0808">Transferase</keyword>
<dbReference type="GO" id="GO:0006950">
    <property type="term" value="P:response to stress"/>
    <property type="evidence" value="ECO:0007669"/>
    <property type="project" value="UniProtKB-ARBA"/>
</dbReference>
<dbReference type="Proteomes" id="UP000274756">
    <property type="component" value="Unassembled WGS sequence"/>
</dbReference>
<comment type="catalytic activity">
    <reaction evidence="8">
        <text>L-seryl-[protein] + ATP = O-phospho-L-seryl-[protein] + ADP + H(+)</text>
        <dbReference type="Rhea" id="RHEA:17989"/>
        <dbReference type="Rhea" id="RHEA-COMP:9863"/>
        <dbReference type="Rhea" id="RHEA-COMP:11604"/>
        <dbReference type="ChEBI" id="CHEBI:15378"/>
        <dbReference type="ChEBI" id="CHEBI:29999"/>
        <dbReference type="ChEBI" id="CHEBI:30616"/>
        <dbReference type="ChEBI" id="CHEBI:83421"/>
        <dbReference type="ChEBI" id="CHEBI:456216"/>
        <dbReference type="EC" id="2.7.12.2"/>
    </reaction>
</comment>
<dbReference type="InterPro" id="IPR052468">
    <property type="entry name" value="Dual_spec_MAPK_kinase"/>
</dbReference>
<dbReference type="PANTHER" id="PTHR47238:SF2">
    <property type="entry name" value="DUAL SPECIFICITY MITOGEN-ACTIVATED PROTEIN KINASE KINASE HEMIPTEROUS"/>
    <property type="match status" value="1"/>
</dbReference>
<evidence type="ECO:0000256" key="2">
    <source>
        <dbReference type="ARBA" id="ARBA00022553"/>
    </source>
</evidence>
<dbReference type="GO" id="GO:0004708">
    <property type="term" value="F:MAP kinase kinase activity"/>
    <property type="evidence" value="ECO:0007669"/>
    <property type="project" value="UniProtKB-EC"/>
</dbReference>
<dbReference type="GO" id="GO:0004713">
    <property type="term" value="F:protein tyrosine kinase activity"/>
    <property type="evidence" value="ECO:0007669"/>
    <property type="project" value="UniProtKB-KW"/>
</dbReference>
<keyword evidence="15" id="KW-1185">Reference proteome</keyword>
<dbReference type="PANTHER" id="PTHR47238">
    <property type="entry name" value="MITOGEN-ACTIVATED PROTEIN KINASE KINASE 5"/>
    <property type="match status" value="1"/>
</dbReference>
<gene>
    <name evidence="13" type="ORF">DME_LOCUS6340</name>
</gene>
<evidence type="ECO:0000256" key="8">
    <source>
        <dbReference type="ARBA" id="ARBA00049014"/>
    </source>
</evidence>
<dbReference type="AlphaFoldDB" id="A0A0N4U572"/>
<evidence type="ECO:0000256" key="3">
    <source>
        <dbReference type="ARBA" id="ARBA00022679"/>
    </source>
</evidence>
<keyword evidence="4 11" id="KW-0547">Nucleotide-binding</keyword>
<dbReference type="SUPFAM" id="SSF56112">
    <property type="entry name" value="Protein kinase-like (PK-like)"/>
    <property type="match status" value="1"/>
</dbReference>
<accession>A0A0N4U572</accession>
<dbReference type="Proteomes" id="UP000038040">
    <property type="component" value="Unplaced"/>
</dbReference>
<comment type="catalytic activity">
    <reaction evidence="10">
        <text>L-tyrosyl-[protein] + ATP = O-phospho-L-tyrosyl-[protein] + ADP + H(+)</text>
        <dbReference type="Rhea" id="RHEA:10596"/>
        <dbReference type="Rhea" id="RHEA-COMP:10136"/>
        <dbReference type="Rhea" id="RHEA-COMP:20101"/>
        <dbReference type="ChEBI" id="CHEBI:15378"/>
        <dbReference type="ChEBI" id="CHEBI:30616"/>
        <dbReference type="ChEBI" id="CHEBI:46858"/>
        <dbReference type="ChEBI" id="CHEBI:61978"/>
        <dbReference type="ChEBI" id="CHEBI:456216"/>
        <dbReference type="EC" id="2.7.12.2"/>
    </reaction>
</comment>
<feature type="binding site" evidence="11">
    <location>
        <position position="73"/>
    </location>
    <ligand>
        <name>ATP</name>
        <dbReference type="ChEBI" id="CHEBI:30616"/>
    </ligand>
</feature>
<reference evidence="16" key="1">
    <citation type="submission" date="2017-02" db="UniProtKB">
        <authorList>
            <consortium name="WormBaseParasite"/>
        </authorList>
    </citation>
    <scope>IDENTIFICATION</scope>
</reference>
<evidence type="ECO:0000259" key="12">
    <source>
        <dbReference type="PROSITE" id="PS50011"/>
    </source>
</evidence>
<dbReference type="FunFam" id="3.30.200.20:FF:000040">
    <property type="entry name" value="Dual specificity mitogen-activated protein kinase kinase"/>
    <property type="match status" value="1"/>
</dbReference>
<evidence type="ECO:0000313" key="13">
    <source>
        <dbReference type="EMBL" id="VDN56367.1"/>
    </source>
</evidence>
<dbReference type="InterPro" id="IPR000719">
    <property type="entry name" value="Prot_kinase_dom"/>
</dbReference>
<sequence>MDRSKFGLDLGFHDLVPRVPMTDEERSGLLTILGEVHKCDLEDIVELKELGRGAFGVVRKAQFKKTKTLMAVKIIPITGNAENNKRTVMDMDVIMRSHNCPHIVRCYGCFVFDSEVRICMELMSMCLEKLLKIAHSFPETIVANITNSVLLALDYLKENEPERVGTSESEYGVRADVWSLGIALMELATGRHPYEGCSTDFELLTKIKGEQPPRLDPSSGFSNYFCIFIARCLMKCPVDRPSYKELLVIIKEFSIHFFLTWQKFPNL</sequence>
<proteinExistence type="predicted"/>
<dbReference type="WBParaSite" id="DME_0000198001-mRNA-1">
    <property type="protein sequence ID" value="DME_0000198001-mRNA-1"/>
    <property type="gene ID" value="DME_0000198001"/>
</dbReference>
<keyword evidence="7" id="KW-0829">Tyrosine-protein kinase</keyword>
<evidence type="ECO:0000256" key="4">
    <source>
        <dbReference type="ARBA" id="ARBA00022741"/>
    </source>
</evidence>
<evidence type="ECO:0000256" key="1">
    <source>
        <dbReference type="ARBA" id="ARBA00022527"/>
    </source>
</evidence>
<evidence type="ECO:0000256" key="10">
    <source>
        <dbReference type="ARBA" id="ARBA00051693"/>
    </source>
</evidence>
<comment type="catalytic activity">
    <reaction evidence="9">
        <text>L-threonyl-[protein] + ATP = O-phospho-L-threonyl-[protein] + ADP + H(+)</text>
        <dbReference type="Rhea" id="RHEA:46608"/>
        <dbReference type="Rhea" id="RHEA-COMP:11060"/>
        <dbReference type="Rhea" id="RHEA-COMP:11605"/>
        <dbReference type="ChEBI" id="CHEBI:15378"/>
        <dbReference type="ChEBI" id="CHEBI:30013"/>
        <dbReference type="ChEBI" id="CHEBI:30616"/>
        <dbReference type="ChEBI" id="CHEBI:61977"/>
        <dbReference type="ChEBI" id="CHEBI:456216"/>
        <dbReference type="EC" id="2.7.12.2"/>
    </reaction>
</comment>
<dbReference type="OrthoDB" id="10252354at2759"/>
<evidence type="ECO:0000256" key="11">
    <source>
        <dbReference type="PROSITE-ProRule" id="PRU10141"/>
    </source>
</evidence>
<dbReference type="PROSITE" id="PS00107">
    <property type="entry name" value="PROTEIN_KINASE_ATP"/>
    <property type="match status" value="1"/>
</dbReference>
<evidence type="ECO:0000313" key="16">
    <source>
        <dbReference type="WBParaSite" id="DME_0000198001-mRNA-1"/>
    </source>
</evidence>
<evidence type="ECO:0000256" key="7">
    <source>
        <dbReference type="ARBA" id="ARBA00023137"/>
    </source>
</evidence>
<dbReference type="Gene3D" id="1.10.510.10">
    <property type="entry name" value="Transferase(Phosphotransferase) domain 1"/>
    <property type="match status" value="1"/>
</dbReference>
<evidence type="ECO:0000256" key="5">
    <source>
        <dbReference type="ARBA" id="ARBA00022777"/>
    </source>
</evidence>
<dbReference type="Pfam" id="PF00069">
    <property type="entry name" value="Pkinase"/>
    <property type="match status" value="2"/>
</dbReference>